<dbReference type="InterPro" id="IPR027417">
    <property type="entry name" value="P-loop_NTPase"/>
</dbReference>
<protein>
    <submittedName>
        <fullName evidence="2">Putative ATPase</fullName>
    </submittedName>
</protein>
<dbReference type="Pfam" id="PF13304">
    <property type="entry name" value="AAA_21"/>
    <property type="match status" value="1"/>
</dbReference>
<dbReference type="PANTHER" id="PTHR32182:SF25">
    <property type="entry name" value="SLR1056 PROTEIN"/>
    <property type="match status" value="1"/>
</dbReference>
<dbReference type="InterPro" id="IPR003959">
    <property type="entry name" value="ATPase_AAA_core"/>
</dbReference>
<dbReference type="PANTHER" id="PTHR32182">
    <property type="entry name" value="DNA REPLICATION AND REPAIR PROTEIN RECF"/>
    <property type="match status" value="1"/>
</dbReference>
<dbReference type="Proteomes" id="UP000517753">
    <property type="component" value="Unassembled WGS sequence"/>
</dbReference>
<evidence type="ECO:0000313" key="3">
    <source>
        <dbReference type="Proteomes" id="UP000517753"/>
    </source>
</evidence>
<comment type="caution">
    <text evidence="2">The sequence shown here is derived from an EMBL/GenBank/DDBJ whole genome shotgun (WGS) entry which is preliminary data.</text>
</comment>
<organism evidence="2 3">
    <name type="scientific">Sphingomonas melonis</name>
    <dbReference type="NCBI Taxonomy" id="152682"/>
    <lineage>
        <taxon>Bacteria</taxon>
        <taxon>Pseudomonadati</taxon>
        <taxon>Pseudomonadota</taxon>
        <taxon>Alphaproteobacteria</taxon>
        <taxon>Sphingomonadales</taxon>
        <taxon>Sphingomonadaceae</taxon>
        <taxon>Sphingomonas</taxon>
    </lineage>
</organism>
<dbReference type="GO" id="GO:0016887">
    <property type="term" value="F:ATP hydrolysis activity"/>
    <property type="evidence" value="ECO:0007669"/>
    <property type="project" value="InterPro"/>
</dbReference>
<accession>A0A7Y9FKU3</accession>
<keyword evidence="3" id="KW-1185">Reference proteome</keyword>
<dbReference type="Gene3D" id="3.40.50.300">
    <property type="entry name" value="P-loop containing nucleotide triphosphate hydrolases"/>
    <property type="match status" value="2"/>
</dbReference>
<reference evidence="2 3" key="1">
    <citation type="submission" date="2020-08" db="EMBL/GenBank/DDBJ databases">
        <title>The Agave Microbiome: Exploring the role of microbial communities in plant adaptations to desert environments.</title>
        <authorList>
            <person name="Partida-Martinez L.P."/>
        </authorList>
    </citation>
    <scope>NUCLEOTIDE SEQUENCE [LARGE SCALE GENOMIC DNA]</scope>
    <source>
        <strain evidence="2 3">AS2.3</strain>
    </source>
</reference>
<dbReference type="SUPFAM" id="SSF52540">
    <property type="entry name" value="P-loop containing nucleoside triphosphate hydrolases"/>
    <property type="match status" value="1"/>
</dbReference>
<gene>
    <name evidence="2" type="ORF">HD841_000940</name>
</gene>
<dbReference type="EMBL" id="JACCBY010000001">
    <property type="protein sequence ID" value="NYD89171.1"/>
    <property type="molecule type" value="Genomic_DNA"/>
</dbReference>
<sequence>MELFSVTLAGFRRFSQKTMLRTNGKVLALVGPNEAGKSSILDAIASLGNSDALALEDVARGMDEEAVEIVGNFLLDEDDLEAARLTGPRWMSVNKDRKGEQTYGFDPPVPERDIRHRQTTIDATLQLLEDADFQTTVGETADDLPDKLRKAIAKLSGAGPNLSKAMLAELRETSGELISYRDEFEQVASTVAVTDLWTELVTLEEASSPERHAIDTLWRRVPDILLFDEEARELASSYSVGALRGAVPRALASLLELAGMNTGQLIDAIDSGSSARLTTLEHRANVALKGSFGEAWRQSGIRVALRLSAASVDVQIRNENADFTSLAERSDGLRQFVALFAFVSTNRSERPILLIDEAEQRLHYDAQADLVQMLTNQRVASKVIYTTHSAGCLPEDLGHGVRLVHPQGADATTSVITNKFWAIQGGGFSPLLFGLGATTMAFFPTRHALCVEGPADMLLLPQLIREALGTQTLGYQIVPNLSSAARELAPLVPAEASAIAFLVDGDPGGRKIKAALLRSGVPDTRVIVLETPDGQGLELEDLVEPTILLRAVDALIDRHHPGSAKLGAEAMPGAMRMEWLEAGYQRVTSQKLPKVELAYELLDMLDSDPALRLLDPGRAALLADIAAGVTQAIRNRS</sequence>
<evidence type="ECO:0000259" key="1">
    <source>
        <dbReference type="Pfam" id="PF13304"/>
    </source>
</evidence>
<feature type="domain" description="ATPase AAA-type core" evidence="1">
    <location>
        <begin position="312"/>
        <end position="390"/>
    </location>
</feature>
<dbReference type="GO" id="GO:0005524">
    <property type="term" value="F:ATP binding"/>
    <property type="evidence" value="ECO:0007669"/>
    <property type="project" value="InterPro"/>
</dbReference>
<name>A0A7Y9FKU3_9SPHN</name>
<dbReference type="GO" id="GO:0006302">
    <property type="term" value="P:double-strand break repair"/>
    <property type="evidence" value="ECO:0007669"/>
    <property type="project" value="InterPro"/>
</dbReference>
<proteinExistence type="predicted"/>
<dbReference type="GO" id="GO:0000731">
    <property type="term" value="P:DNA synthesis involved in DNA repair"/>
    <property type="evidence" value="ECO:0007669"/>
    <property type="project" value="TreeGrafter"/>
</dbReference>
<evidence type="ECO:0000313" key="2">
    <source>
        <dbReference type="EMBL" id="NYD89171.1"/>
    </source>
</evidence>
<dbReference type="AlphaFoldDB" id="A0A7Y9FKU3"/>
<dbReference type="RefSeq" id="WP_179507669.1">
    <property type="nucleotide sequence ID" value="NZ_JACCBY010000001.1"/>
</dbReference>